<gene>
    <name evidence="5" type="ORF">R3W88_033899</name>
</gene>
<dbReference type="Pfam" id="PF00249">
    <property type="entry name" value="Myb_DNA-binding"/>
    <property type="match status" value="1"/>
</dbReference>
<dbReference type="PROSITE" id="PS51294">
    <property type="entry name" value="HTH_MYB"/>
    <property type="match status" value="1"/>
</dbReference>
<keyword evidence="6" id="KW-1185">Reference proteome</keyword>
<dbReference type="EMBL" id="JAWPEI010000070">
    <property type="protein sequence ID" value="KAK4706546.1"/>
    <property type="molecule type" value="Genomic_DNA"/>
</dbReference>
<dbReference type="Proteomes" id="UP001311915">
    <property type="component" value="Unassembled WGS sequence"/>
</dbReference>
<dbReference type="InterPro" id="IPR050560">
    <property type="entry name" value="MYB_TF"/>
</dbReference>
<dbReference type="PANTHER" id="PTHR45614">
    <property type="entry name" value="MYB PROTEIN-RELATED"/>
    <property type="match status" value="1"/>
</dbReference>
<dbReference type="SUPFAM" id="SSF46689">
    <property type="entry name" value="Homeodomain-like"/>
    <property type="match status" value="1"/>
</dbReference>
<accession>A0AAV9JZP2</accession>
<dbReference type="GO" id="GO:0000981">
    <property type="term" value="F:DNA-binding transcription factor activity, RNA polymerase II-specific"/>
    <property type="evidence" value="ECO:0007669"/>
    <property type="project" value="TreeGrafter"/>
</dbReference>
<evidence type="ECO:0000313" key="5">
    <source>
        <dbReference type="EMBL" id="KAK4706546.1"/>
    </source>
</evidence>
<dbReference type="CDD" id="cd00167">
    <property type="entry name" value="SANT"/>
    <property type="match status" value="1"/>
</dbReference>
<feature type="domain" description="HTH myb-type" evidence="4">
    <location>
        <begin position="11"/>
        <end position="68"/>
    </location>
</feature>
<comment type="subcellular location">
    <subcellularLocation>
        <location evidence="1">Nucleus</location>
    </subcellularLocation>
</comment>
<dbReference type="InterPro" id="IPR001005">
    <property type="entry name" value="SANT/Myb"/>
</dbReference>
<dbReference type="GO" id="GO:0000978">
    <property type="term" value="F:RNA polymerase II cis-regulatory region sequence-specific DNA binding"/>
    <property type="evidence" value="ECO:0007669"/>
    <property type="project" value="TreeGrafter"/>
</dbReference>
<organism evidence="5 6">
    <name type="scientific">Solanum pinnatisectum</name>
    <name type="common">tansyleaf nightshade</name>
    <dbReference type="NCBI Taxonomy" id="50273"/>
    <lineage>
        <taxon>Eukaryota</taxon>
        <taxon>Viridiplantae</taxon>
        <taxon>Streptophyta</taxon>
        <taxon>Embryophyta</taxon>
        <taxon>Tracheophyta</taxon>
        <taxon>Spermatophyta</taxon>
        <taxon>Magnoliopsida</taxon>
        <taxon>eudicotyledons</taxon>
        <taxon>Gunneridae</taxon>
        <taxon>Pentapetalae</taxon>
        <taxon>asterids</taxon>
        <taxon>lamiids</taxon>
        <taxon>Solanales</taxon>
        <taxon>Solanaceae</taxon>
        <taxon>Solanoideae</taxon>
        <taxon>Solaneae</taxon>
        <taxon>Solanum</taxon>
    </lineage>
</organism>
<sequence>MESMKKTSMIKCQWNPEEDELLQNLVKEHGAENYSLIGNRWATIIHLFQGRTDNAIKNHWNSTLKWKLPSMSADWTLENPQPLLKKSFSVGASKNLGSPYISDLRNLGFDRFPQLCLYPHIAPTGSNFTSFSIFTHNTRYINISNSTI</sequence>
<evidence type="ECO:0000256" key="1">
    <source>
        <dbReference type="ARBA" id="ARBA00004123"/>
    </source>
</evidence>
<keyword evidence="2" id="KW-0539">Nucleus</keyword>
<dbReference type="InterPro" id="IPR009057">
    <property type="entry name" value="Homeodomain-like_sf"/>
</dbReference>
<dbReference type="InterPro" id="IPR017930">
    <property type="entry name" value="Myb_dom"/>
</dbReference>
<feature type="domain" description="Myb-like" evidence="3">
    <location>
        <begin position="6"/>
        <end position="64"/>
    </location>
</feature>
<evidence type="ECO:0000256" key="2">
    <source>
        <dbReference type="ARBA" id="ARBA00023242"/>
    </source>
</evidence>
<protein>
    <submittedName>
        <fullName evidence="5">Uncharacterized protein</fullName>
    </submittedName>
</protein>
<evidence type="ECO:0000313" key="6">
    <source>
        <dbReference type="Proteomes" id="UP001311915"/>
    </source>
</evidence>
<dbReference type="GO" id="GO:0005634">
    <property type="term" value="C:nucleus"/>
    <property type="evidence" value="ECO:0007669"/>
    <property type="project" value="UniProtKB-SubCell"/>
</dbReference>
<dbReference type="PANTHER" id="PTHR45614:SF25">
    <property type="entry name" value="MYB PROTEIN"/>
    <property type="match status" value="1"/>
</dbReference>
<dbReference type="SMART" id="SM00717">
    <property type="entry name" value="SANT"/>
    <property type="match status" value="1"/>
</dbReference>
<proteinExistence type="predicted"/>
<dbReference type="GO" id="GO:0010597">
    <property type="term" value="P:green leaf volatile biosynthetic process"/>
    <property type="evidence" value="ECO:0007669"/>
    <property type="project" value="UniProtKB-ARBA"/>
</dbReference>
<dbReference type="Gene3D" id="1.10.10.60">
    <property type="entry name" value="Homeodomain-like"/>
    <property type="match status" value="1"/>
</dbReference>
<evidence type="ECO:0000259" key="4">
    <source>
        <dbReference type="PROSITE" id="PS51294"/>
    </source>
</evidence>
<name>A0AAV9JZP2_9SOLN</name>
<reference evidence="5 6" key="1">
    <citation type="submission" date="2023-10" db="EMBL/GenBank/DDBJ databases">
        <title>Genome-Wide Identification Analysis in wild type Solanum Pinnatisectum Reveals Some Genes Defensing Phytophthora Infestans.</title>
        <authorList>
            <person name="Sun C."/>
        </authorList>
    </citation>
    <scope>NUCLEOTIDE SEQUENCE [LARGE SCALE GENOMIC DNA]</scope>
    <source>
        <strain evidence="5">LQN</strain>
        <tissue evidence="5">Leaf</tissue>
    </source>
</reference>
<comment type="caution">
    <text evidence="5">The sequence shown here is derived from an EMBL/GenBank/DDBJ whole genome shotgun (WGS) entry which is preliminary data.</text>
</comment>
<dbReference type="AlphaFoldDB" id="A0AAV9JZP2"/>
<dbReference type="PROSITE" id="PS50090">
    <property type="entry name" value="MYB_LIKE"/>
    <property type="match status" value="1"/>
</dbReference>
<evidence type="ECO:0000259" key="3">
    <source>
        <dbReference type="PROSITE" id="PS50090"/>
    </source>
</evidence>